<dbReference type="EMBL" id="JBHTIL010000001">
    <property type="protein sequence ID" value="MFD0925300.1"/>
    <property type="molecule type" value="Genomic_DNA"/>
</dbReference>
<feature type="domain" description="DUF4328" evidence="3">
    <location>
        <begin position="121"/>
        <end position="273"/>
    </location>
</feature>
<feature type="transmembrane region" description="Helical" evidence="2">
    <location>
        <begin position="138"/>
        <end position="159"/>
    </location>
</feature>
<feature type="compositionally biased region" description="Basic residues" evidence="1">
    <location>
        <begin position="28"/>
        <end position="37"/>
    </location>
</feature>
<organism evidence="4 5">
    <name type="scientific">Williamsia deligens</name>
    <dbReference type="NCBI Taxonomy" id="321325"/>
    <lineage>
        <taxon>Bacteria</taxon>
        <taxon>Bacillati</taxon>
        <taxon>Actinomycetota</taxon>
        <taxon>Actinomycetes</taxon>
        <taxon>Mycobacteriales</taxon>
        <taxon>Nocardiaceae</taxon>
        <taxon>Williamsia</taxon>
    </lineage>
</organism>
<dbReference type="RefSeq" id="WP_253646738.1">
    <property type="nucleotide sequence ID" value="NZ_BAAAMO010000002.1"/>
</dbReference>
<protein>
    <submittedName>
        <fullName evidence="4">DUF4328 domain-containing protein</fullName>
    </submittedName>
</protein>
<feature type="transmembrane region" description="Helical" evidence="2">
    <location>
        <begin position="93"/>
        <end position="118"/>
    </location>
</feature>
<evidence type="ECO:0000313" key="4">
    <source>
        <dbReference type="EMBL" id="MFD0925300.1"/>
    </source>
</evidence>
<keyword evidence="5" id="KW-1185">Reference proteome</keyword>
<gene>
    <name evidence="4" type="ORF">ACFQ04_06070</name>
</gene>
<accession>A0ABW3G4D3</accession>
<comment type="caution">
    <text evidence="4">The sequence shown here is derived from an EMBL/GenBank/DDBJ whole genome shotgun (WGS) entry which is preliminary data.</text>
</comment>
<feature type="compositionally biased region" description="Low complexity" evidence="1">
    <location>
        <begin position="1"/>
        <end position="22"/>
    </location>
</feature>
<evidence type="ECO:0000259" key="3">
    <source>
        <dbReference type="Pfam" id="PF14219"/>
    </source>
</evidence>
<evidence type="ECO:0000256" key="1">
    <source>
        <dbReference type="SAM" id="MobiDB-lite"/>
    </source>
</evidence>
<evidence type="ECO:0000313" key="5">
    <source>
        <dbReference type="Proteomes" id="UP001597068"/>
    </source>
</evidence>
<keyword evidence="2" id="KW-1133">Transmembrane helix</keyword>
<feature type="region of interest" description="Disordered" evidence="1">
    <location>
        <begin position="1"/>
        <end position="87"/>
    </location>
</feature>
<name>A0ABW3G4D3_9NOCA</name>
<keyword evidence="2" id="KW-0812">Transmembrane</keyword>
<reference evidence="5" key="1">
    <citation type="journal article" date="2019" name="Int. J. Syst. Evol. Microbiol.">
        <title>The Global Catalogue of Microorganisms (GCM) 10K type strain sequencing project: providing services to taxonomists for standard genome sequencing and annotation.</title>
        <authorList>
            <consortium name="The Broad Institute Genomics Platform"/>
            <consortium name="The Broad Institute Genome Sequencing Center for Infectious Disease"/>
            <person name="Wu L."/>
            <person name="Ma J."/>
        </authorList>
    </citation>
    <scope>NUCLEOTIDE SEQUENCE [LARGE SCALE GENOMIC DNA]</scope>
    <source>
        <strain evidence="5">CCUG 50873</strain>
    </source>
</reference>
<dbReference type="Pfam" id="PF14219">
    <property type="entry name" value="DUF4328"/>
    <property type="match status" value="1"/>
</dbReference>
<feature type="transmembrane region" description="Helical" evidence="2">
    <location>
        <begin position="251"/>
        <end position="273"/>
    </location>
</feature>
<dbReference type="InterPro" id="IPR025565">
    <property type="entry name" value="DUF4328"/>
</dbReference>
<sequence length="291" mass="31928">MLTSLAEIPPLPPAAAVRSAVRPGPPPRPRRQLRWVARRPPEARPGPPARRRPPPTPTPRYTQIPRWGLHDVVSPPETPRPGRTERAAESMQASLLTLGITLVVAAASQAWIYGLLVVNRDEPISRAMATWAYAISQAVGWVSVVGMVVCAATFWAWMVTHRRRAYRAIDRVDPRPRWQIAVGCLVPLVNVVGAPVLMHELVRCGHHLPADRVTAILRGWWASWVVLNALAVVTLAVRFGADSIQWGANAVLLTLLTDLAGAAFAIGTAWLLYRAFDPSADRAPTTRWLAV</sequence>
<keyword evidence="2" id="KW-0472">Membrane</keyword>
<feature type="transmembrane region" description="Helical" evidence="2">
    <location>
        <begin position="180"/>
        <end position="199"/>
    </location>
</feature>
<feature type="compositionally biased region" description="Pro residues" evidence="1">
    <location>
        <begin position="43"/>
        <end position="58"/>
    </location>
</feature>
<evidence type="ECO:0000256" key="2">
    <source>
        <dbReference type="SAM" id="Phobius"/>
    </source>
</evidence>
<feature type="transmembrane region" description="Helical" evidence="2">
    <location>
        <begin position="219"/>
        <end position="239"/>
    </location>
</feature>
<dbReference type="Proteomes" id="UP001597068">
    <property type="component" value="Unassembled WGS sequence"/>
</dbReference>
<proteinExistence type="predicted"/>